<dbReference type="RefSeq" id="WP_283077266.1">
    <property type="nucleotide sequence ID" value="NZ_CP121671.1"/>
</dbReference>
<reference evidence="4 5" key="1">
    <citation type="submission" date="2023-04" db="EMBL/GenBank/DDBJ databases">
        <title>Genome sequence of Halobacillus naozhouensis KACC 21980.</title>
        <authorList>
            <person name="Kim S."/>
            <person name="Heo J."/>
            <person name="Kwon S.-W."/>
        </authorList>
    </citation>
    <scope>NUCLEOTIDE SEQUENCE [LARGE SCALE GENOMIC DNA]</scope>
    <source>
        <strain evidence="4 5">KCTC 13234</strain>
    </source>
</reference>
<keyword evidence="5" id="KW-1185">Reference proteome</keyword>
<dbReference type="EMBL" id="CP121671">
    <property type="protein sequence ID" value="WFT75301.1"/>
    <property type="molecule type" value="Genomic_DNA"/>
</dbReference>
<dbReference type="Gene3D" id="1.10.10.2840">
    <property type="entry name" value="PucR C-terminal helix-turn-helix domain"/>
    <property type="match status" value="1"/>
</dbReference>
<dbReference type="InterPro" id="IPR041522">
    <property type="entry name" value="CdaR_GGDEF"/>
</dbReference>
<dbReference type="PANTHER" id="PTHR33744:SF1">
    <property type="entry name" value="DNA-BINDING TRANSCRIPTIONAL ACTIVATOR ADER"/>
    <property type="match status" value="1"/>
</dbReference>
<dbReference type="InterPro" id="IPR025736">
    <property type="entry name" value="PucR_C-HTH_dom"/>
</dbReference>
<comment type="similarity">
    <text evidence="1">Belongs to the CdaR family.</text>
</comment>
<evidence type="ECO:0000256" key="1">
    <source>
        <dbReference type="ARBA" id="ARBA00006754"/>
    </source>
</evidence>
<proteinExistence type="inferred from homology"/>
<evidence type="ECO:0000313" key="4">
    <source>
        <dbReference type="EMBL" id="WFT75301.1"/>
    </source>
</evidence>
<accession>A0ABY8IZR0</accession>
<protein>
    <submittedName>
        <fullName evidence="4">Helix-turn-helix domain-containing protein</fullName>
    </submittedName>
</protein>
<dbReference type="Pfam" id="PF13556">
    <property type="entry name" value="HTH_30"/>
    <property type="match status" value="1"/>
</dbReference>
<organism evidence="4 5">
    <name type="scientific">Halobacillus naozhouensis</name>
    <dbReference type="NCBI Taxonomy" id="554880"/>
    <lineage>
        <taxon>Bacteria</taxon>
        <taxon>Bacillati</taxon>
        <taxon>Bacillota</taxon>
        <taxon>Bacilli</taxon>
        <taxon>Bacillales</taxon>
        <taxon>Bacillaceae</taxon>
        <taxon>Halobacillus</taxon>
    </lineage>
</organism>
<evidence type="ECO:0000313" key="5">
    <source>
        <dbReference type="Proteomes" id="UP001221597"/>
    </source>
</evidence>
<dbReference type="Proteomes" id="UP001221597">
    <property type="component" value="Chromosome"/>
</dbReference>
<feature type="domain" description="PucR C-terminal helix-turn-helix" evidence="2">
    <location>
        <begin position="417"/>
        <end position="473"/>
    </location>
</feature>
<evidence type="ECO:0000259" key="3">
    <source>
        <dbReference type="Pfam" id="PF17853"/>
    </source>
</evidence>
<dbReference type="InterPro" id="IPR051448">
    <property type="entry name" value="CdaR-like_regulators"/>
</dbReference>
<dbReference type="InterPro" id="IPR042070">
    <property type="entry name" value="PucR_C-HTH_sf"/>
</dbReference>
<dbReference type="PANTHER" id="PTHR33744">
    <property type="entry name" value="CARBOHYDRATE DIACID REGULATOR"/>
    <property type="match status" value="1"/>
</dbReference>
<evidence type="ECO:0000259" key="2">
    <source>
        <dbReference type="Pfam" id="PF13556"/>
    </source>
</evidence>
<feature type="domain" description="CdaR GGDEF-like" evidence="3">
    <location>
        <begin position="241"/>
        <end position="367"/>
    </location>
</feature>
<gene>
    <name evidence="4" type="ORF">P9989_02575</name>
</gene>
<sequence length="484" mass="55995">MSQLIGYASGYYSKICEHNVLFKEVSCKGKGDSECRYVGKSLNQWEGEVDSELPYYENTTIVQELETAYEKLLEERNNLSRSVSIHKKLTEELINGNNLQSMADVVYQTTQKPIIIEDAAFHQLAYAGLTHERFEEVKSDVPSFLEEKKHINSFYQTSKRSSVNHQRLMAPIILEKKVFGYCSFVYDKKNEEPSEVDQLILERVATVCSLYMLNEKNSFEATERMKGHFLEQIIYGHFSSSKQEILKRGTYVNLNLERPYYIVALEYNNQHNHSKEELFFHEEVMERVLQYFKNCSHVLIGQRNGNIIFLIQKDFLKESINHLCDTLIGFLTKCFPMHTFKMGISSLTKDIQLASEFYDEAITALQMATSFNEVTHFEDLGVVGILIHSNNKKAIKQKAKQLLGTLYEQKDDHVEFIKTLYVFLSNGGNLEKTMDKLSLSMSGLRYRIKKIESLLGQDLRNPEFGYHLFITLQALVVEGEIKIE</sequence>
<dbReference type="Pfam" id="PF17853">
    <property type="entry name" value="GGDEF_2"/>
    <property type="match status" value="1"/>
</dbReference>
<name>A0ABY8IZR0_9BACI</name>